<dbReference type="PANTHER" id="PTHR32002:SF41">
    <property type="entry name" value="PROTEIN NLP8"/>
    <property type="match status" value="1"/>
</dbReference>
<dbReference type="EMBL" id="PNBA02000014">
    <property type="protein sequence ID" value="KAG6401137.1"/>
    <property type="molecule type" value="Genomic_DNA"/>
</dbReference>
<dbReference type="GO" id="GO:0003700">
    <property type="term" value="F:DNA-binding transcription factor activity"/>
    <property type="evidence" value="ECO:0007669"/>
    <property type="project" value="InterPro"/>
</dbReference>
<dbReference type="AlphaFoldDB" id="A0A8X8WUG4"/>
<reference evidence="1" key="2">
    <citation type="submission" date="2020-08" db="EMBL/GenBank/DDBJ databases">
        <title>Plant Genome Project.</title>
        <authorList>
            <person name="Zhang R.-G."/>
        </authorList>
    </citation>
    <scope>NUCLEOTIDE SEQUENCE</scope>
    <source>
        <strain evidence="1">Huo1</strain>
        <tissue evidence="1">Leaf</tissue>
    </source>
</reference>
<organism evidence="1">
    <name type="scientific">Salvia splendens</name>
    <name type="common">Scarlet sage</name>
    <dbReference type="NCBI Taxonomy" id="180675"/>
    <lineage>
        <taxon>Eukaryota</taxon>
        <taxon>Viridiplantae</taxon>
        <taxon>Streptophyta</taxon>
        <taxon>Embryophyta</taxon>
        <taxon>Tracheophyta</taxon>
        <taxon>Spermatophyta</taxon>
        <taxon>Magnoliopsida</taxon>
        <taxon>eudicotyledons</taxon>
        <taxon>Gunneridae</taxon>
        <taxon>Pentapetalae</taxon>
        <taxon>asterids</taxon>
        <taxon>lamiids</taxon>
        <taxon>Lamiales</taxon>
        <taxon>Lamiaceae</taxon>
        <taxon>Nepetoideae</taxon>
        <taxon>Mentheae</taxon>
        <taxon>Salviinae</taxon>
        <taxon>Salvia</taxon>
        <taxon>Salvia subgen. Calosphace</taxon>
        <taxon>core Calosphace</taxon>
    </lineage>
</organism>
<evidence type="ECO:0000313" key="2">
    <source>
        <dbReference type="Proteomes" id="UP000298416"/>
    </source>
</evidence>
<evidence type="ECO:0000313" key="1">
    <source>
        <dbReference type="EMBL" id="KAG6401137.1"/>
    </source>
</evidence>
<sequence length="216" mass="24117">MSGTGPDQVHLVCRFRAHCLPLALTWIPNETTQVFFLEEYTYCSTDERMKGFVHACKNHFFEEGKEFFLPVDTNGDNEQLLLVRSLLANVETICTSSKVSELVEERKPEQPYFSRSLKDAVSSLGGRFLLTGRTSLSAQSDVVVKTTTACEVIDVKREEECLLDMEDVSNQGAYDGSKLAALDMSSSWLGSLNTIPWMTRLTDPHDSFLSQTGNNG</sequence>
<comment type="caution">
    <text evidence="1">The sequence shown here is derived from an EMBL/GenBank/DDBJ whole genome shotgun (WGS) entry which is preliminary data.</text>
</comment>
<gene>
    <name evidence="1" type="ORF">SASPL_137982</name>
</gene>
<accession>A0A8X8WUG4</accession>
<dbReference type="Proteomes" id="UP000298416">
    <property type="component" value="Unassembled WGS sequence"/>
</dbReference>
<reference evidence="1" key="1">
    <citation type="submission" date="2018-01" db="EMBL/GenBank/DDBJ databases">
        <authorList>
            <person name="Mao J.F."/>
        </authorList>
    </citation>
    <scope>NUCLEOTIDE SEQUENCE</scope>
    <source>
        <strain evidence="1">Huo1</strain>
        <tissue evidence="1">Leaf</tissue>
    </source>
</reference>
<keyword evidence="2" id="KW-1185">Reference proteome</keyword>
<protein>
    <submittedName>
        <fullName evidence="1">Uncharacterized protein</fullName>
    </submittedName>
</protein>
<name>A0A8X8WUG4_SALSN</name>
<proteinExistence type="predicted"/>
<dbReference type="PANTHER" id="PTHR32002">
    <property type="entry name" value="PROTEIN NLP8"/>
    <property type="match status" value="1"/>
</dbReference>
<dbReference type="InterPro" id="IPR045012">
    <property type="entry name" value="NLP"/>
</dbReference>